<accession>Q8D271</accession>
<evidence type="ECO:0000313" key="11">
    <source>
        <dbReference type="Proteomes" id="UP000000562"/>
    </source>
</evidence>
<evidence type="ECO:0000256" key="5">
    <source>
        <dbReference type="ARBA" id="ARBA00023136"/>
    </source>
</evidence>
<proteinExistence type="predicted"/>
<dbReference type="GO" id="GO:0009306">
    <property type="term" value="P:protein secretion"/>
    <property type="evidence" value="ECO:0007669"/>
    <property type="project" value="TreeGrafter"/>
</dbReference>
<dbReference type="STRING" id="36870.gene:10368987"/>
<keyword evidence="5 7" id="KW-0472">Membrane</keyword>
<dbReference type="PANTHER" id="PTHR12815">
    <property type="entry name" value="SORTING AND ASSEMBLY MACHINERY SAMM50 PROTEIN FAMILY MEMBER"/>
    <property type="match status" value="1"/>
</dbReference>
<keyword evidence="11" id="KW-1185">Reference proteome</keyword>
<dbReference type="OrthoDB" id="9803054at2"/>
<dbReference type="InterPro" id="IPR000184">
    <property type="entry name" value="Bac_surfAg_D15"/>
</dbReference>
<feature type="domain" description="Bacterial surface antigen (D15)" evidence="8">
    <location>
        <begin position="268"/>
        <end position="577"/>
    </location>
</feature>
<evidence type="ECO:0000313" key="10">
    <source>
        <dbReference type="EMBL" id="BAC24629.1"/>
    </source>
</evidence>
<reference evidence="10 11" key="1">
    <citation type="journal article" date="2002" name="Nat. Genet.">
        <title>Genome sequence of the endocellular obligate symbiont of tsetse flies, Wigglesworthia glossinidia.</title>
        <authorList>
            <person name="Akman L."/>
            <person name="Yamashita A."/>
            <person name="Watanabe H."/>
            <person name="Oshima K."/>
            <person name="Shiba T."/>
            <person name="Hattori M."/>
            <person name="Aksoy S."/>
        </authorList>
    </citation>
    <scope>NUCLEOTIDE SEQUENCE [LARGE SCALE GENOMIC DNA]</scope>
</reference>
<comment type="subcellular location">
    <subcellularLocation>
        <location evidence="1">Membrane</location>
    </subcellularLocation>
</comment>
<dbReference type="Proteomes" id="UP000000562">
    <property type="component" value="Chromosome"/>
</dbReference>
<organism evidence="10 11">
    <name type="scientific">Wigglesworthia glossinidia brevipalpis</name>
    <dbReference type="NCBI Taxonomy" id="36870"/>
    <lineage>
        <taxon>Bacteria</taxon>
        <taxon>Pseudomonadati</taxon>
        <taxon>Pseudomonadota</taxon>
        <taxon>Gammaproteobacteria</taxon>
        <taxon>Enterobacterales</taxon>
        <taxon>Erwiniaceae</taxon>
        <taxon>Wigglesworthia</taxon>
    </lineage>
</organism>
<dbReference type="PANTHER" id="PTHR12815:SF47">
    <property type="entry name" value="TRANSLOCATION AND ASSEMBLY MODULE SUBUNIT TAMA"/>
    <property type="match status" value="1"/>
</dbReference>
<keyword evidence="3 7" id="KW-0812">Transmembrane</keyword>
<dbReference type="eggNOG" id="COG0729">
    <property type="taxonomic scope" value="Bacteria"/>
</dbReference>
<gene>
    <name evidence="10" type="primary">ytfM</name>
</gene>
<dbReference type="Gene3D" id="2.40.160.50">
    <property type="entry name" value="membrane protein fhac: a member of the omp85/tpsb transporter family"/>
    <property type="match status" value="1"/>
</dbReference>
<keyword evidence="4" id="KW-0732">Signal</keyword>
<evidence type="ECO:0000256" key="1">
    <source>
        <dbReference type="ARBA" id="ARBA00004370"/>
    </source>
</evidence>
<dbReference type="Pfam" id="PF01103">
    <property type="entry name" value="Omp85"/>
    <property type="match status" value="1"/>
</dbReference>
<dbReference type="EMBL" id="BA000021">
    <property type="protein sequence ID" value="BAC24629.1"/>
    <property type="molecule type" value="Genomic_DNA"/>
</dbReference>
<evidence type="ECO:0000256" key="6">
    <source>
        <dbReference type="ARBA" id="ARBA00023237"/>
    </source>
</evidence>
<dbReference type="KEGG" id="wbr:ytfM"/>
<keyword evidence="7" id="KW-1133">Transmembrane helix</keyword>
<dbReference type="GO" id="GO:0097347">
    <property type="term" value="C:TAM protein secretion complex"/>
    <property type="evidence" value="ECO:0007669"/>
    <property type="project" value="TreeGrafter"/>
</dbReference>
<dbReference type="AlphaFoldDB" id="Q8D271"/>
<dbReference type="GO" id="GO:0009279">
    <property type="term" value="C:cell outer membrane"/>
    <property type="evidence" value="ECO:0007669"/>
    <property type="project" value="TreeGrafter"/>
</dbReference>
<dbReference type="HOGENOM" id="CLU_018618_1_0_6"/>
<dbReference type="Pfam" id="PF07244">
    <property type="entry name" value="POTRA"/>
    <property type="match status" value="1"/>
</dbReference>
<name>Q8D271_WIGBR</name>
<sequence>MYKKFFYFSLSFYFLIFLSHGNIFIVKTKSSNKIIKNKIINCLYDIKNEDILDKIIFKKKTEKIVKNCLRSIGYYYPKINIKYSSPKKNRNIITIYVVQGDFIKMLDSKIILNGDSKNDTDYNAWIKNNFPKIGSQLNHYKYEKFKQGLLDISIKKGYFDADFEVSELQVFPNYNVARWFIVFNSGYRYRFGKINFYGSKIHKSYLKNISNNYYNKLYNIELISDLNNKLISTNWFNSVTVSPDIYNNSKYKNVVPLNVILSPNNKNRLEVGLGYNSRNKFHITSYLEIPWINSLGHSIKNKLYFSIYEKIFNLKYKIPIIKNPINEYYLLQSQIKNFYLNQYKYRSITFNISKNWNINDNFKKSINIYFVLDNYIVNNFKIKKKILIYPSFQINKINYDEISFPFFGLNQNYEFNLSNKIFGSSVNFFMLKVNNTFINTYLEKHRYIIRNNIGYIFTNFSNDIPSSMKFFAGGDKSIRGFKYKTLSSLDKDNNVIGSLKLFTISLEYQYNFYKNLWFALFVDNGDASDSLNYKNLHTGIGLGIRWPANFGTIKLDIAKPISFFKENSLEFYIGLGSEL</sequence>
<keyword evidence="2" id="KW-1134">Transmembrane beta strand</keyword>
<dbReference type="InterPro" id="IPR039910">
    <property type="entry name" value="D15-like"/>
</dbReference>
<evidence type="ECO:0000259" key="9">
    <source>
        <dbReference type="Pfam" id="PF07244"/>
    </source>
</evidence>
<protein>
    <submittedName>
        <fullName evidence="10">YtfM protein</fullName>
    </submittedName>
</protein>
<evidence type="ECO:0000256" key="2">
    <source>
        <dbReference type="ARBA" id="ARBA00022452"/>
    </source>
</evidence>
<dbReference type="Gene3D" id="3.10.20.310">
    <property type="entry name" value="membrane protein fhac"/>
    <property type="match status" value="3"/>
</dbReference>
<dbReference type="InterPro" id="IPR010827">
    <property type="entry name" value="BamA/TamA_POTRA"/>
</dbReference>
<feature type="domain" description="POTRA" evidence="9">
    <location>
        <begin position="189"/>
        <end position="260"/>
    </location>
</feature>
<evidence type="ECO:0000259" key="8">
    <source>
        <dbReference type="Pfam" id="PF01103"/>
    </source>
</evidence>
<evidence type="ECO:0000256" key="3">
    <source>
        <dbReference type="ARBA" id="ARBA00022692"/>
    </source>
</evidence>
<evidence type="ECO:0000256" key="4">
    <source>
        <dbReference type="ARBA" id="ARBA00022729"/>
    </source>
</evidence>
<keyword evidence="6" id="KW-0998">Cell outer membrane</keyword>
<evidence type="ECO:0000256" key="7">
    <source>
        <dbReference type="SAM" id="Phobius"/>
    </source>
</evidence>
<feature type="transmembrane region" description="Helical" evidence="7">
    <location>
        <begin position="6"/>
        <end position="26"/>
    </location>
</feature>